<dbReference type="SUPFAM" id="SSF53474">
    <property type="entry name" value="alpha/beta-Hydrolases"/>
    <property type="match status" value="1"/>
</dbReference>
<evidence type="ECO:0000259" key="1">
    <source>
        <dbReference type="Pfam" id="PF12697"/>
    </source>
</evidence>
<comment type="caution">
    <text evidence="2">The sequence shown here is derived from an EMBL/GenBank/DDBJ whole genome shotgun (WGS) entry which is preliminary data.</text>
</comment>
<dbReference type="Gene3D" id="3.40.50.1820">
    <property type="entry name" value="alpha/beta hydrolase"/>
    <property type="match status" value="1"/>
</dbReference>
<dbReference type="AlphaFoldDB" id="A0A940YAN3"/>
<keyword evidence="3" id="KW-1185">Reference proteome</keyword>
<dbReference type="InterPro" id="IPR029058">
    <property type="entry name" value="AB_hydrolase_fold"/>
</dbReference>
<proteinExistence type="predicted"/>
<dbReference type="PANTHER" id="PTHR43194:SF2">
    <property type="entry name" value="PEROXISOMAL MEMBRANE PROTEIN LPX1"/>
    <property type="match status" value="1"/>
</dbReference>
<dbReference type="Proteomes" id="UP000676246">
    <property type="component" value="Unassembled WGS sequence"/>
</dbReference>
<dbReference type="InterPro" id="IPR000073">
    <property type="entry name" value="AB_hydrolase_1"/>
</dbReference>
<dbReference type="Pfam" id="PF12697">
    <property type="entry name" value="Abhydrolase_6"/>
    <property type="match status" value="1"/>
</dbReference>
<feature type="domain" description="AB hydrolase-1" evidence="1">
    <location>
        <begin position="12"/>
        <end position="262"/>
    </location>
</feature>
<dbReference type="InterPro" id="IPR050228">
    <property type="entry name" value="Carboxylesterase_BioH"/>
</dbReference>
<sequence>MDPRPAAPSRTIVFAHANGFPAGTYRVLFERWRAAGYTVHAPERFGHDPRYPVGPRWSGLRDELLDFVAGTGQAPVLLVGHSLGGLLSMLAASHRPALCAGVVLLDSPLITGWRAQVLHAIKRVGLVQRLGPGQVSIRRRHAWPDRDAALAHFQSKPVFARWDPRVLRDYVDAGTEGHGSSEVRLRFEREVETRIYNSLPHHLGPLLRRHPLRCPVGFIAGTQSAEMRQGGDAASRRLAGERFVRFEGSHLFPMERPEATAELILRLFQDFEHPGALSASPLPPAHPEAPAV</sequence>
<reference evidence="2 3" key="1">
    <citation type="submission" date="2021-04" db="EMBL/GenBank/DDBJ databases">
        <title>The genome sequence of Ideonella sp. 3Y2.</title>
        <authorList>
            <person name="Liu Y."/>
        </authorList>
    </citation>
    <scope>NUCLEOTIDE SEQUENCE [LARGE SCALE GENOMIC DNA]</scope>
    <source>
        <strain evidence="2 3">3Y2</strain>
    </source>
</reference>
<dbReference type="PANTHER" id="PTHR43194">
    <property type="entry name" value="HYDROLASE ALPHA/BETA FOLD FAMILY"/>
    <property type="match status" value="1"/>
</dbReference>
<accession>A0A940YAN3</accession>
<gene>
    <name evidence="2" type="ORF">KAK03_09520</name>
</gene>
<name>A0A940YAN3_9BURK</name>
<dbReference type="GO" id="GO:0016787">
    <property type="term" value="F:hydrolase activity"/>
    <property type="evidence" value="ECO:0007669"/>
    <property type="project" value="UniProtKB-KW"/>
</dbReference>
<dbReference type="RefSeq" id="WP_210853732.1">
    <property type="nucleotide sequence ID" value="NZ_JAGQDD010000005.1"/>
</dbReference>
<keyword evidence="2" id="KW-0378">Hydrolase</keyword>
<organism evidence="2 3">
    <name type="scientific">Ideonella alba</name>
    <dbReference type="NCBI Taxonomy" id="2824118"/>
    <lineage>
        <taxon>Bacteria</taxon>
        <taxon>Pseudomonadati</taxon>
        <taxon>Pseudomonadota</taxon>
        <taxon>Betaproteobacteria</taxon>
        <taxon>Burkholderiales</taxon>
        <taxon>Sphaerotilaceae</taxon>
        <taxon>Ideonella</taxon>
    </lineage>
</organism>
<evidence type="ECO:0000313" key="2">
    <source>
        <dbReference type="EMBL" id="MBQ0930728.1"/>
    </source>
</evidence>
<evidence type="ECO:0000313" key="3">
    <source>
        <dbReference type="Proteomes" id="UP000676246"/>
    </source>
</evidence>
<protein>
    <submittedName>
        <fullName evidence="2">Alpha/beta hydrolase</fullName>
    </submittedName>
</protein>
<dbReference type="EMBL" id="JAGQDD010000005">
    <property type="protein sequence ID" value="MBQ0930728.1"/>
    <property type="molecule type" value="Genomic_DNA"/>
</dbReference>